<reference evidence="4" key="1">
    <citation type="journal article" date="2019" name="Int. J. Syst. Evol. Microbiol.">
        <title>The Global Catalogue of Microorganisms (GCM) 10K type strain sequencing project: providing services to taxonomists for standard genome sequencing and annotation.</title>
        <authorList>
            <consortium name="The Broad Institute Genomics Platform"/>
            <consortium name="The Broad Institute Genome Sequencing Center for Infectious Disease"/>
            <person name="Wu L."/>
            <person name="Ma J."/>
        </authorList>
    </citation>
    <scope>NUCLEOTIDE SEQUENCE [LARGE SCALE GENOMIC DNA]</scope>
    <source>
        <strain evidence="4">CCUG 62974</strain>
    </source>
</reference>
<name>A0ABW3DQG5_9ACTN</name>
<feature type="signal peptide" evidence="2">
    <location>
        <begin position="1"/>
        <end position="19"/>
    </location>
</feature>
<dbReference type="PANTHER" id="PTHR30199">
    <property type="entry name" value="MFS FAMILY TRANSPORTER, PREDICTED SUBSTRATE BENZOATE"/>
    <property type="match status" value="1"/>
</dbReference>
<evidence type="ECO:0000313" key="4">
    <source>
        <dbReference type="Proteomes" id="UP001597024"/>
    </source>
</evidence>
<dbReference type="Pfam" id="PF03594">
    <property type="entry name" value="BenE"/>
    <property type="match status" value="1"/>
</dbReference>
<dbReference type="InterPro" id="IPR004711">
    <property type="entry name" value="Benzoate_Transporter"/>
</dbReference>
<keyword evidence="1" id="KW-0812">Transmembrane</keyword>
<evidence type="ECO:0000256" key="1">
    <source>
        <dbReference type="SAM" id="Phobius"/>
    </source>
</evidence>
<sequence>LIEAVAGLALIGALVSALAAALADPDGRQTAVITFVVTASGMTLFGIGAAFWGLVAGGLMTLLYGGRKVPAAPRDSERAEPALR</sequence>
<feature type="chain" id="PRO_5046086591" evidence="2">
    <location>
        <begin position="20"/>
        <end position="84"/>
    </location>
</feature>
<gene>
    <name evidence="3" type="ORF">ACFQ08_11845</name>
</gene>
<dbReference type="Proteomes" id="UP001597024">
    <property type="component" value="Unassembled WGS sequence"/>
</dbReference>
<keyword evidence="4" id="KW-1185">Reference proteome</keyword>
<keyword evidence="1" id="KW-0472">Membrane</keyword>
<evidence type="ECO:0000313" key="3">
    <source>
        <dbReference type="EMBL" id="MFD0885237.1"/>
    </source>
</evidence>
<keyword evidence="1" id="KW-1133">Transmembrane helix</keyword>
<keyword evidence="2" id="KW-0732">Signal</keyword>
<organism evidence="3 4">
    <name type="scientific">Streptosporangium algeriense</name>
    <dbReference type="NCBI Taxonomy" id="1682748"/>
    <lineage>
        <taxon>Bacteria</taxon>
        <taxon>Bacillati</taxon>
        <taxon>Actinomycetota</taxon>
        <taxon>Actinomycetes</taxon>
        <taxon>Streptosporangiales</taxon>
        <taxon>Streptosporangiaceae</taxon>
        <taxon>Streptosporangium</taxon>
    </lineage>
</organism>
<dbReference type="EMBL" id="JBHTHX010000316">
    <property type="protein sequence ID" value="MFD0885237.1"/>
    <property type="molecule type" value="Genomic_DNA"/>
</dbReference>
<feature type="non-terminal residue" evidence="3">
    <location>
        <position position="1"/>
    </location>
</feature>
<dbReference type="PANTHER" id="PTHR30199:SF0">
    <property type="entry name" value="INNER MEMBRANE PROTEIN YDCO"/>
    <property type="match status" value="1"/>
</dbReference>
<accession>A0ABW3DQG5</accession>
<evidence type="ECO:0000256" key="2">
    <source>
        <dbReference type="SAM" id="SignalP"/>
    </source>
</evidence>
<comment type="caution">
    <text evidence="3">The sequence shown here is derived from an EMBL/GenBank/DDBJ whole genome shotgun (WGS) entry which is preliminary data.</text>
</comment>
<protein>
    <submittedName>
        <fullName evidence="3">Benzoate/H(+) symporter BenE family transporter</fullName>
    </submittedName>
</protein>
<proteinExistence type="predicted"/>
<feature type="transmembrane region" description="Helical" evidence="1">
    <location>
        <begin position="33"/>
        <end position="64"/>
    </location>
</feature>